<feature type="transmembrane region" description="Helical" evidence="1">
    <location>
        <begin position="114"/>
        <end position="136"/>
    </location>
</feature>
<dbReference type="Proteomes" id="UP000199150">
    <property type="component" value="Unassembled WGS sequence"/>
</dbReference>
<reference evidence="3" key="1">
    <citation type="submission" date="2016-10" db="EMBL/GenBank/DDBJ databases">
        <authorList>
            <person name="Varghese N."/>
            <person name="Submissions S."/>
        </authorList>
    </citation>
    <scope>NUCLEOTIDE SEQUENCE [LARGE SCALE GENOMIC DNA]</scope>
    <source>
        <strain evidence="3">CGMCC 1.3431</strain>
    </source>
</reference>
<feature type="transmembrane region" description="Helical" evidence="1">
    <location>
        <begin position="257"/>
        <end position="275"/>
    </location>
</feature>
<feature type="transmembrane region" description="Helical" evidence="1">
    <location>
        <begin position="314"/>
        <end position="336"/>
    </location>
</feature>
<proteinExistence type="predicted"/>
<dbReference type="AlphaFoldDB" id="A0A1G4QE48"/>
<evidence type="ECO:0000313" key="3">
    <source>
        <dbReference type="Proteomes" id="UP000199150"/>
    </source>
</evidence>
<gene>
    <name evidence="2" type="ORF">SAMN02927928_1157</name>
</gene>
<feature type="transmembrane region" description="Helical" evidence="1">
    <location>
        <begin position="192"/>
        <end position="215"/>
    </location>
</feature>
<name>A0A1G4QE48_9CAUL</name>
<evidence type="ECO:0000313" key="2">
    <source>
        <dbReference type="EMBL" id="SCW42870.1"/>
    </source>
</evidence>
<dbReference type="EMBL" id="FMTS01000001">
    <property type="protein sequence ID" value="SCW42870.1"/>
    <property type="molecule type" value="Genomic_DNA"/>
</dbReference>
<dbReference type="OrthoDB" id="8478704at2"/>
<evidence type="ECO:0000256" key="1">
    <source>
        <dbReference type="SAM" id="Phobius"/>
    </source>
</evidence>
<protein>
    <submittedName>
        <fullName evidence="2">Uncharacterized protein</fullName>
    </submittedName>
</protein>
<keyword evidence="1" id="KW-0472">Membrane</keyword>
<keyword evidence="1" id="KW-0812">Transmembrane</keyword>
<organism evidence="2 3">
    <name type="scientific">Asticcacaulis taihuensis</name>
    <dbReference type="NCBI Taxonomy" id="260084"/>
    <lineage>
        <taxon>Bacteria</taxon>
        <taxon>Pseudomonadati</taxon>
        <taxon>Pseudomonadota</taxon>
        <taxon>Alphaproteobacteria</taxon>
        <taxon>Caulobacterales</taxon>
        <taxon>Caulobacteraceae</taxon>
        <taxon>Asticcacaulis</taxon>
    </lineage>
</organism>
<keyword evidence="1" id="KW-1133">Transmembrane helix</keyword>
<dbReference type="STRING" id="260084.SAMN02927928_1157"/>
<feature type="transmembrane region" description="Helical" evidence="1">
    <location>
        <begin position="37"/>
        <end position="59"/>
    </location>
</feature>
<sequence length="340" mass="36990">MPDAAKKSWFHKALPAITLMLMAPLIAEVLPGATRVSALMGFPAIFLMEVLIWGTGAVLARYCVRRFRLGWVNLILLALALAVAEECLIQQTSFASLVVQIKGVEYGRAFGFNYVYFTWAMLYEAIFVVCVPVALCEMLYPTRKDEPWLNMWGIIPLVILFVPASFAAWYGWNIIARANSFHLPPYYLPQNLAIISAAAILVLIGLAIGPLRRVLAAPAKPANPPHPLLLAALGAATAGGIFAIEVLAFGAAPQVPTFVPVAVGIGLGLLIMALVPRWMASPKWTMAHLIAMTFSITWGNFAFLFIGFGGGVDLYGKIALDMIGVLLMIWLAIHALRKKV</sequence>
<feature type="transmembrane region" description="Helical" evidence="1">
    <location>
        <begin position="71"/>
        <end position="94"/>
    </location>
</feature>
<accession>A0A1G4QE48</accession>
<feature type="transmembrane region" description="Helical" evidence="1">
    <location>
        <begin position="227"/>
        <end position="251"/>
    </location>
</feature>
<keyword evidence="3" id="KW-1185">Reference proteome</keyword>
<feature type="transmembrane region" description="Helical" evidence="1">
    <location>
        <begin position="148"/>
        <end position="172"/>
    </location>
</feature>
<dbReference type="RefSeq" id="WP_090644731.1">
    <property type="nucleotide sequence ID" value="NZ_FMTS01000001.1"/>
</dbReference>
<feature type="transmembrane region" description="Helical" evidence="1">
    <location>
        <begin position="287"/>
        <end position="308"/>
    </location>
</feature>